<dbReference type="GO" id="GO:0008137">
    <property type="term" value="F:NADH dehydrogenase (ubiquinone) activity"/>
    <property type="evidence" value="ECO:0007669"/>
    <property type="project" value="InterPro"/>
</dbReference>
<dbReference type="GO" id="GO:0046872">
    <property type="term" value="F:metal ion binding"/>
    <property type="evidence" value="ECO:0007669"/>
    <property type="project" value="UniProtKB-KW"/>
</dbReference>
<dbReference type="PROSITE" id="PS00644">
    <property type="entry name" value="COMPLEX1_51K_1"/>
    <property type="match status" value="1"/>
</dbReference>
<dbReference type="SMART" id="SM00928">
    <property type="entry name" value="NADH_4Fe-4S"/>
    <property type="match status" value="1"/>
</dbReference>
<dbReference type="FunFam" id="3.40.50.11540:FF:000001">
    <property type="entry name" value="NADH dehydrogenase [ubiquinone] flavoprotein 1, mitochondrial"/>
    <property type="match status" value="1"/>
</dbReference>
<evidence type="ECO:0000313" key="11">
    <source>
        <dbReference type="EMBL" id="MDR6334650.1"/>
    </source>
</evidence>
<dbReference type="Gene3D" id="6.10.250.1450">
    <property type="match status" value="1"/>
</dbReference>
<evidence type="ECO:0000256" key="8">
    <source>
        <dbReference type="ARBA" id="ARBA00023014"/>
    </source>
</evidence>
<dbReference type="GO" id="GO:0051539">
    <property type="term" value="F:4 iron, 4 sulfur cluster binding"/>
    <property type="evidence" value="ECO:0007669"/>
    <property type="project" value="UniProtKB-KW"/>
</dbReference>
<dbReference type="Proteomes" id="UP001144397">
    <property type="component" value="Unassembled WGS sequence"/>
</dbReference>
<dbReference type="AlphaFoldDB" id="A0A9W6CPE2"/>
<evidence type="ECO:0000256" key="7">
    <source>
        <dbReference type="ARBA" id="ARBA00023004"/>
    </source>
</evidence>
<comment type="similarity">
    <text evidence="4">Belongs to the complex I 51 kDa subunit family.</text>
</comment>
<dbReference type="SUPFAM" id="SSF142984">
    <property type="entry name" value="Nqo1 middle domain-like"/>
    <property type="match status" value="1"/>
</dbReference>
<feature type="domain" description="NADH-ubiquinone oxidoreductase 51kDa subunit iron-sulphur binding" evidence="9">
    <location>
        <begin position="427"/>
        <end position="472"/>
    </location>
</feature>
<comment type="caution">
    <text evidence="10">The sequence shown here is derived from an EMBL/GenBank/DDBJ whole genome shotgun (WGS) entry which is preliminary data.</text>
</comment>
<evidence type="ECO:0000313" key="13">
    <source>
        <dbReference type="Proteomes" id="UP001245370"/>
    </source>
</evidence>
<comment type="cofactor">
    <cofactor evidence="2">
        <name>[4Fe-4S] cluster</name>
        <dbReference type="ChEBI" id="CHEBI:49883"/>
    </cofactor>
</comment>
<evidence type="ECO:0000256" key="3">
    <source>
        <dbReference type="ARBA" id="ARBA00002378"/>
    </source>
</evidence>
<comment type="cofactor">
    <cofactor evidence="1">
        <name>FMN</name>
        <dbReference type="ChEBI" id="CHEBI:58210"/>
    </cofactor>
</comment>
<dbReference type="GO" id="GO:0010181">
    <property type="term" value="F:FMN binding"/>
    <property type="evidence" value="ECO:0007669"/>
    <property type="project" value="InterPro"/>
</dbReference>
<dbReference type="EMBL" id="BSDO01000004">
    <property type="protein sequence ID" value="GLI23330.1"/>
    <property type="molecule type" value="Genomic_DNA"/>
</dbReference>
<evidence type="ECO:0000256" key="5">
    <source>
        <dbReference type="ARBA" id="ARBA00022485"/>
    </source>
</evidence>
<name>A0A9W6CPE2_XANFL</name>
<dbReference type="PANTHER" id="PTHR43578:SF3">
    <property type="entry name" value="NADH-QUINONE OXIDOREDUCTASE SUBUNIT F"/>
    <property type="match status" value="1"/>
</dbReference>
<proteinExistence type="inferred from homology"/>
<dbReference type="Gene3D" id="3.10.20.600">
    <property type="match status" value="1"/>
</dbReference>
<gene>
    <name evidence="10" type="primary">fdsB</name>
    <name evidence="11" type="ORF">GGQ86_003132</name>
    <name evidence="10" type="ORF">XFLAVUS301_30040</name>
</gene>
<evidence type="ECO:0000313" key="12">
    <source>
        <dbReference type="Proteomes" id="UP001144397"/>
    </source>
</evidence>
<dbReference type="GeneID" id="95763790"/>
<dbReference type="SUPFAM" id="SSF142019">
    <property type="entry name" value="Nqo1 FMN-binding domain-like"/>
    <property type="match status" value="1"/>
</dbReference>
<accession>A0A9W6CPE2</accession>
<comment type="function">
    <text evidence="3">NDH-1 shuttles electrons from NADH, via FMN and iron-sulfur (Fe-S) centers, to quinones in the respiratory chain. The immediate electron acceptor for the enzyme in this species is believed to be ubiquinone. Couples the redox reaction to proton translocation (for every two electrons transferred, four hydrogen ions are translocated across the cytoplasmic membrane), and thus conserves the redox energy in a proton gradient.</text>
</comment>
<dbReference type="InterPro" id="IPR001949">
    <property type="entry name" value="NADH-UbQ_OxRdtase_51kDa_CS"/>
</dbReference>
<dbReference type="RefSeq" id="WP_281808193.1">
    <property type="nucleotide sequence ID" value="NZ_BSDO01000004.1"/>
</dbReference>
<reference evidence="10" key="1">
    <citation type="submission" date="2022-12" db="EMBL/GenBank/DDBJ databases">
        <title>Reference genome sequencing for broad-spectrum identification of bacterial and archaeal isolates by mass spectrometry.</title>
        <authorList>
            <person name="Sekiguchi Y."/>
            <person name="Tourlousse D.M."/>
        </authorList>
    </citation>
    <scope>NUCLEOTIDE SEQUENCE</scope>
    <source>
        <strain evidence="10">301</strain>
    </source>
</reference>
<dbReference type="Gene3D" id="1.20.1440.230">
    <property type="entry name" value="NADH-ubiquinone oxidoreductase 51kDa subunit, iron-sulphur binding domain"/>
    <property type="match status" value="1"/>
</dbReference>
<dbReference type="SUPFAM" id="SSF140490">
    <property type="entry name" value="Nqo1C-terminal domain-like"/>
    <property type="match status" value="1"/>
</dbReference>
<keyword evidence="7" id="KW-0408">Iron</keyword>
<protein>
    <submittedName>
        <fullName evidence="11">Formate dehydrogenase iron-sulfur subunit</fullName>
    </submittedName>
    <submittedName>
        <fullName evidence="10">Formate dehydrogenase subunit beta</fullName>
    </submittedName>
</protein>
<dbReference type="SUPFAM" id="SSF52833">
    <property type="entry name" value="Thioredoxin-like"/>
    <property type="match status" value="1"/>
</dbReference>
<keyword evidence="5" id="KW-0004">4Fe-4S</keyword>
<dbReference type="InterPro" id="IPR037207">
    <property type="entry name" value="Nuop51_4Fe4S-bd_sf"/>
</dbReference>
<dbReference type="Pfam" id="PF10589">
    <property type="entry name" value="NADH_4Fe-4S"/>
    <property type="match status" value="1"/>
</dbReference>
<evidence type="ECO:0000259" key="9">
    <source>
        <dbReference type="SMART" id="SM00928"/>
    </source>
</evidence>
<dbReference type="EMBL" id="JAVDPY010000005">
    <property type="protein sequence ID" value="MDR6334650.1"/>
    <property type="molecule type" value="Genomic_DNA"/>
</dbReference>
<dbReference type="Proteomes" id="UP001245370">
    <property type="component" value="Unassembled WGS sequence"/>
</dbReference>
<reference evidence="11 13" key="2">
    <citation type="submission" date="2023-07" db="EMBL/GenBank/DDBJ databases">
        <title>Genomic Encyclopedia of Type Strains, Phase IV (KMG-IV): sequencing the most valuable type-strain genomes for metagenomic binning, comparative biology and taxonomic classification.</title>
        <authorList>
            <person name="Goeker M."/>
        </authorList>
    </citation>
    <scope>NUCLEOTIDE SEQUENCE [LARGE SCALE GENOMIC DNA]</scope>
    <source>
        <strain evidence="11 13">DSM 338</strain>
    </source>
</reference>
<dbReference type="Pfam" id="PF01512">
    <property type="entry name" value="Complex1_51K"/>
    <property type="match status" value="1"/>
</dbReference>
<evidence type="ECO:0000313" key="10">
    <source>
        <dbReference type="EMBL" id="GLI23330.1"/>
    </source>
</evidence>
<keyword evidence="8" id="KW-0411">Iron-sulfur</keyword>
<sequence>MKSPRIFVPNDATAIACGADRVAKRLEAGLLARGITADITRNGSRGMFWLEPLVEIETERGRIGYGPVTPAEVDELLHAGFLHGADHPKCIGVVDELPWLKKQTRLTFARIGIIDPLSLTEYEAHGGYRGLKRAINLGPAATVEEVVDSGLRGRGGAGFPTGIKWRTVAAAPADQKYIVCNADEGDSGTFADRLIMEADPYCLIEGMTIAGLAVGATKGFVYCRSEYPLAFVVMEKAIEKARMAGLLGDNILGSGVSFDMEMRMGAGAYVCGEETSLLESLEGKRGLVRAKPPLPAHVGLFGKPTVINNLVSLATVPIILDKGGKFYRDFGMGRSRGTMPIQLAGNIKHGGLFETAFGISLGELVNEIGGGTASGRPVKAVQAGGPLGAYLPVHQFDTPFDYEAFAAKDALIGHGGIVVFDDTVDMAHMAKFAMEFCAHESCGKCTPCRIGSTRGVETIDKIVAGEKREQNLALLEDLCHTMKLGSLCALGGFTPYPVVSALTHFPEDFGATPKLPVAAE</sequence>
<dbReference type="PROSITE" id="PS00645">
    <property type="entry name" value="COMPLEX1_51K_2"/>
    <property type="match status" value="1"/>
</dbReference>
<evidence type="ECO:0000256" key="4">
    <source>
        <dbReference type="ARBA" id="ARBA00007523"/>
    </source>
</evidence>
<dbReference type="InterPro" id="IPR011538">
    <property type="entry name" value="Nuo51_FMN-bd"/>
</dbReference>
<dbReference type="Gene3D" id="3.40.50.11540">
    <property type="entry name" value="NADH-ubiquinone oxidoreductase 51kDa subunit"/>
    <property type="match status" value="1"/>
</dbReference>
<keyword evidence="6" id="KW-0479">Metal-binding</keyword>
<dbReference type="PANTHER" id="PTHR43578">
    <property type="entry name" value="NADH-QUINONE OXIDOREDUCTASE SUBUNIT F"/>
    <property type="match status" value="1"/>
</dbReference>
<dbReference type="CDD" id="cd03063">
    <property type="entry name" value="TRX_Fd_FDH_beta"/>
    <property type="match status" value="1"/>
</dbReference>
<evidence type="ECO:0000256" key="6">
    <source>
        <dbReference type="ARBA" id="ARBA00022723"/>
    </source>
</evidence>
<dbReference type="InterPro" id="IPR036249">
    <property type="entry name" value="Thioredoxin-like_sf"/>
</dbReference>
<evidence type="ECO:0000256" key="1">
    <source>
        <dbReference type="ARBA" id="ARBA00001917"/>
    </source>
</evidence>
<dbReference type="InterPro" id="IPR037225">
    <property type="entry name" value="Nuo51_FMN-bd_sf"/>
</dbReference>
<evidence type="ECO:0000256" key="2">
    <source>
        <dbReference type="ARBA" id="ARBA00001966"/>
    </source>
</evidence>
<keyword evidence="13" id="KW-1185">Reference proteome</keyword>
<organism evidence="10 12">
    <name type="scientific">Xanthobacter flavus</name>
    <dbReference type="NCBI Taxonomy" id="281"/>
    <lineage>
        <taxon>Bacteria</taxon>
        <taxon>Pseudomonadati</taxon>
        <taxon>Pseudomonadota</taxon>
        <taxon>Alphaproteobacteria</taxon>
        <taxon>Hyphomicrobiales</taxon>
        <taxon>Xanthobacteraceae</taxon>
        <taxon>Xanthobacter</taxon>
    </lineage>
</organism>
<dbReference type="InterPro" id="IPR019575">
    <property type="entry name" value="Nuop51_4Fe4S-bd"/>
</dbReference>